<protein>
    <submittedName>
        <fullName evidence="1">Uncharacterized protein</fullName>
    </submittedName>
</protein>
<keyword evidence="2" id="KW-1185">Reference proteome</keyword>
<dbReference type="EMBL" id="GU071097">
    <property type="protein sequence ID" value="ADO97993.1"/>
    <property type="molecule type" value="Genomic_DNA"/>
</dbReference>
<name>E3SKB7_9CAUD</name>
<organism evidence="1 2">
    <name type="scientific">Synechococcus phage S-SSM5</name>
    <dbReference type="NCBI Taxonomy" id="445685"/>
    <lineage>
        <taxon>Viruses</taxon>
        <taxon>Duplodnaviria</taxon>
        <taxon>Heunggongvirae</taxon>
        <taxon>Uroviricota</taxon>
        <taxon>Caudoviricetes</taxon>
        <taxon>Pantevenvirales</taxon>
        <taxon>Kyanoviridae</taxon>
        <taxon>Glaucusvirus</taxon>
        <taxon>Glaucusvirus ssm5</taxon>
    </lineage>
</organism>
<sequence length="56" mass="6319">MIRTLSKKRSSKDLLSIHMKFLLIVACGFLFYTSNNARTVAADSLITIAEYIQPVQ</sequence>
<proteinExistence type="predicted"/>
<evidence type="ECO:0000313" key="1">
    <source>
        <dbReference type="EMBL" id="ADO97993.1"/>
    </source>
</evidence>
<reference evidence="1 2" key="1">
    <citation type="journal article" date="2010" name="Environ. Microbiol.">
        <title>Genomic analysis of oceanic cyanobacterial myoviruses compared with T4-like myoviruses from diverse hosts and environments.</title>
        <authorList>
            <person name="Sullivan M.B."/>
            <person name="Huang K.H."/>
            <person name="Ignacio-Espinoza J.C."/>
            <person name="Berlin A.M."/>
            <person name="Kelly L."/>
            <person name="Weigele P.R."/>
            <person name="DeFrancesco A.S."/>
            <person name="Kern S.E."/>
            <person name="Thompson L.R."/>
            <person name="Young S."/>
            <person name="Yandava C."/>
            <person name="Fu R."/>
            <person name="Krastins B."/>
            <person name="Chase M."/>
            <person name="Sarracino D."/>
            <person name="Osburne M.S."/>
            <person name="Henn M.R."/>
            <person name="Chisholm S.W."/>
        </authorList>
    </citation>
    <scope>NUCLEOTIDE SEQUENCE [LARGE SCALE GENOMIC DNA]</scope>
    <source>
        <strain evidence="1">8102-12</strain>
    </source>
</reference>
<dbReference type="Proteomes" id="UP000006526">
    <property type="component" value="Segment"/>
</dbReference>
<accession>E3SKB7</accession>
<gene>
    <name evidence="1" type="ORF">SSSM5_077</name>
</gene>
<dbReference type="GeneID" id="10329288"/>
<evidence type="ECO:0000313" key="2">
    <source>
        <dbReference type="Proteomes" id="UP000006526"/>
    </source>
</evidence>
<dbReference type="RefSeq" id="YP_004324680.1">
    <property type="nucleotide sequence ID" value="NC_015289.1"/>
</dbReference>
<dbReference type="KEGG" id="vg:10329288"/>